<proteinExistence type="predicted"/>
<keyword evidence="3" id="KW-1185">Reference proteome</keyword>
<dbReference type="KEGG" id="axe:P40_20625"/>
<sequence>MRALLGTVLGLPLALMLCGLLAAILPVDWRQWLVLYLLLSVVLWSALITLAALPASHWRTAVWLVAANSVAWIVLQTTGLYGAAA</sequence>
<evidence type="ECO:0000256" key="1">
    <source>
        <dbReference type="SAM" id="Phobius"/>
    </source>
</evidence>
<feature type="transmembrane region" description="Helical" evidence="1">
    <location>
        <begin position="60"/>
        <end position="84"/>
    </location>
</feature>
<keyword evidence="1" id="KW-0812">Transmembrane</keyword>
<name>A0A9Q3W3R3_9GAMM</name>
<evidence type="ECO:0008006" key="4">
    <source>
        <dbReference type="Google" id="ProtNLM"/>
    </source>
</evidence>
<accession>A0A9Q3W3R3</accession>
<gene>
    <name evidence="2" type="ORF">LZG35_05210</name>
</gene>
<evidence type="ECO:0000313" key="3">
    <source>
        <dbReference type="Proteomes" id="UP001107961"/>
    </source>
</evidence>
<feature type="transmembrane region" description="Helical" evidence="1">
    <location>
        <begin position="32"/>
        <end position="53"/>
    </location>
</feature>
<evidence type="ECO:0000313" key="2">
    <source>
        <dbReference type="EMBL" id="MCE7508026.1"/>
    </source>
</evidence>
<keyword evidence="1" id="KW-0472">Membrane</keyword>
<dbReference type="EMBL" id="JAJVKT010000005">
    <property type="protein sequence ID" value="MCE7508026.1"/>
    <property type="molecule type" value="Genomic_DNA"/>
</dbReference>
<organism evidence="2 3">
    <name type="scientific">Alloalcanivorax xenomutans</name>
    <dbReference type="NCBI Taxonomy" id="1094342"/>
    <lineage>
        <taxon>Bacteria</taxon>
        <taxon>Pseudomonadati</taxon>
        <taxon>Pseudomonadota</taxon>
        <taxon>Gammaproteobacteria</taxon>
        <taxon>Oceanospirillales</taxon>
        <taxon>Alcanivoracaceae</taxon>
        <taxon>Alloalcanivorax</taxon>
    </lineage>
</organism>
<comment type="caution">
    <text evidence="2">The sequence shown here is derived from an EMBL/GenBank/DDBJ whole genome shotgun (WGS) entry which is preliminary data.</text>
</comment>
<dbReference type="RefSeq" id="WP_080531734.1">
    <property type="nucleotide sequence ID" value="NZ_CP012331.1"/>
</dbReference>
<keyword evidence="1" id="KW-1133">Transmembrane helix</keyword>
<reference evidence="2" key="1">
    <citation type="submission" date="2022-01" db="EMBL/GenBank/DDBJ databases">
        <authorList>
            <person name="Karlyshev A.V."/>
            <person name="Jaspars M."/>
        </authorList>
    </citation>
    <scope>NUCLEOTIDE SEQUENCE</scope>
    <source>
        <strain evidence="2">AGSA3-2</strain>
    </source>
</reference>
<dbReference type="Proteomes" id="UP001107961">
    <property type="component" value="Unassembled WGS sequence"/>
</dbReference>
<dbReference type="AlphaFoldDB" id="A0A9Q3W3R3"/>
<protein>
    <recommendedName>
        <fullName evidence="4">DUF4175 domain-containing protein</fullName>
    </recommendedName>
</protein>